<dbReference type="InterPro" id="IPR001314">
    <property type="entry name" value="Peptidase_S1A"/>
</dbReference>
<evidence type="ECO:0000256" key="4">
    <source>
        <dbReference type="ARBA" id="ARBA00022670"/>
    </source>
</evidence>
<evidence type="ECO:0000259" key="15">
    <source>
        <dbReference type="PROSITE" id="PS50240"/>
    </source>
</evidence>
<evidence type="ECO:0000256" key="1">
    <source>
        <dbReference type="ARBA" id="ARBA00004613"/>
    </source>
</evidence>
<dbReference type="EC" id="3.4.21.4" evidence="12"/>
<evidence type="ECO:0000256" key="7">
    <source>
        <dbReference type="ARBA" id="ARBA00022801"/>
    </source>
</evidence>
<keyword evidence="7 13" id="KW-0378">Hydrolase</keyword>
<evidence type="ECO:0000256" key="2">
    <source>
        <dbReference type="ARBA" id="ARBA00007664"/>
    </source>
</evidence>
<evidence type="ECO:0000256" key="10">
    <source>
        <dbReference type="ARBA" id="ARBA00023157"/>
    </source>
</evidence>
<evidence type="ECO:0000256" key="9">
    <source>
        <dbReference type="ARBA" id="ARBA00023145"/>
    </source>
</evidence>
<evidence type="ECO:0000256" key="8">
    <source>
        <dbReference type="ARBA" id="ARBA00022825"/>
    </source>
</evidence>
<dbReference type="SMART" id="SM00020">
    <property type="entry name" value="Tryp_SPc"/>
    <property type="match status" value="1"/>
</dbReference>
<dbReference type="PRINTS" id="PR00722">
    <property type="entry name" value="CHYMOTRYPSIN"/>
</dbReference>
<keyword evidence="3" id="KW-0964">Secreted</keyword>
<comment type="subcellular location">
    <subcellularLocation>
        <location evidence="1">Secreted</location>
    </subcellularLocation>
</comment>
<evidence type="ECO:0000256" key="11">
    <source>
        <dbReference type="ARBA" id="ARBA00036320"/>
    </source>
</evidence>
<dbReference type="GO" id="GO:0005576">
    <property type="term" value="C:extracellular region"/>
    <property type="evidence" value="ECO:0007669"/>
    <property type="project" value="UniProtKB-SubCell"/>
</dbReference>
<protein>
    <recommendedName>
        <fullName evidence="12">trypsin</fullName>
        <ecNumber evidence="12">3.4.21.4</ecNumber>
    </recommendedName>
</protein>
<evidence type="ECO:0000256" key="5">
    <source>
        <dbReference type="ARBA" id="ARBA00022729"/>
    </source>
</evidence>
<dbReference type="GO" id="GO:0004252">
    <property type="term" value="F:serine-type endopeptidase activity"/>
    <property type="evidence" value="ECO:0007669"/>
    <property type="project" value="UniProtKB-EC"/>
</dbReference>
<name>A0A1L8EFX6_HAEIR</name>
<keyword evidence="6" id="KW-0222">Digestion</keyword>
<dbReference type="InterPro" id="IPR009003">
    <property type="entry name" value="Peptidase_S1_PA"/>
</dbReference>
<keyword evidence="5 14" id="KW-0732">Signal</keyword>
<accession>A0A1L8EFX6</accession>
<evidence type="ECO:0000256" key="3">
    <source>
        <dbReference type="ARBA" id="ARBA00022525"/>
    </source>
</evidence>
<evidence type="ECO:0000256" key="14">
    <source>
        <dbReference type="SAM" id="SignalP"/>
    </source>
</evidence>
<dbReference type="SUPFAM" id="SSF50494">
    <property type="entry name" value="Trypsin-like serine proteases"/>
    <property type="match status" value="1"/>
</dbReference>
<dbReference type="PANTHER" id="PTHR24276:SF97">
    <property type="entry name" value="GH13245P2-RELATED"/>
    <property type="match status" value="1"/>
</dbReference>
<dbReference type="InterPro" id="IPR018114">
    <property type="entry name" value="TRYPSIN_HIS"/>
</dbReference>
<evidence type="ECO:0000256" key="6">
    <source>
        <dbReference type="ARBA" id="ARBA00022757"/>
    </source>
</evidence>
<dbReference type="InterPro" id="IPR001254">
    <property type="entry name" value="Trypsin_dom"/>
</dbReference>
<dbReference type="InterPro" id="IPR043504">
    <property type="entry name" value="Peptidase_S1_PA_chymotrypsin"/>
</dbReference>
<feature type="chain" id="PRO_5012837914" description="trypsin" evidence="14">
    <location>
        <begin position="19"/>
        <end position="255"/>
    </location>
</feature>
<proteinExistence type="inferred from homology"/>
<keyword evidence="10" id="KW-1015">Disulfide bond</keyword>
<reference evidence="16" key="1">
    <citation type="submission" date="2017-01" db="EMBL/GenBank/DDBJ databases">
        <title>An insight into the sialome and mialome of the horn fly, Haematobia irritans.</title>
        <authorList>
            <person name="Breijo M."/>
            <person name="Boiani M."/>
            <person name="Ures X."/>
            <person name="Rocha S."/>
            <person name="Sequeira M."/>
            <person name="Ribeiro J.M."/>
        </authorList>
    </citation>
    <scope>NUCLEOTIDE SEQUENCE</scope>
</reference>
<dbReference type="FunFam" id="2.40.10.10:FF:000077">
    <property type="entry name" value="Predicted protein"/>
    <property type="match status" value="1"/>
</dbReference>
<dbReference type="CDD" id="cd00190">
    <property type="entry name" value="Tryp_SPc"/>
    <property type="match status" value="1"/>
</dbReference>
<dbReference type="PANTHER" id="PTHR24276">
    <property type="entry name" value="POLYSERASE-RELATED"/>
    <property type="match status" value="1"/>
</dbReference>
<keyword evidence="9" id="KW-0865">Zymogen</keyword>
<dbReference type="InterPro" id="IPR050430">
    <property type="entry name" value="Peptidase_S1"/>
</dbReference>
<comment type="catalytic activity">
    <reaction evidence="11">
        <text>Preferential cleavage: Arg-|-Xaa, Lys-|-Xaa.</text>
        <dbReference type="EC" id="3.4.21.4"/>
    </reaction>
</comment>
<dbReference type="InterPro" id="IPR033116">
    <property type="entry name" value="TRYPSIN_SER"/>
</dbReference>
<dbReference type="PROSITE" id="PS00134">
    <property type="entry name" value="TRYPSIN_HIS"/>
    <property type="match status" value="1"/>
</dbReference>
<sequence length="255" mass="28244">MLLLLAFLYLLPVDCSSAYIPRLEDRIVGGSVIDIKDMPYLVSLQGQYHFCGGSLIAKHYVLTAAHCTKGHQDFKPLFKVRIGSSNSHEGGLLVNPLRIHQHPQFDDFTLDYDYSLLELEDYDLKALSYEMIYAKMPRSNEVVDDTFLTVSGWGSTLNPDDNSYLLRAVDVQTVNENVCKEAYRNRITERMLCAGSDEGGKDSCHGDSGGPLVYNGSLVGVVSWGAGCAIPELPGVYARVYQALPWIAEITGLRL</sequence>
<dbReference type="EMBL" id="GFDG01001198">
    <property type="protein sequence ID" value="JAV17601.1"/>
    <property type="molecule type" value="Transcribed_RNA"/>
</dbReference>
<feature type="signal peptide" evidence="14">
    <location>
        <begin position="1"/>
        <end position="18"/>
    </location>
</feature>
<dbReference type="GO" id="GO:0006508">
    <property type="term" value="P:proteolysis"/>
    <property type="evidence" value="ECO:0007669"/>
    <property type="project" value="UniProtKB-KW"/>
</dbReference>
<dbReference type="PROSITE" id="PS00135">
    <property type="entry name" value="TRYPSIN_SER"/>
    <property type="match status" value="1"/>
</dbReference>
<keyword evidence="8 13" id="KW-0720">Serine protease</keyword>
<dbReference type="GO" id="GO:0007586">
    <property type="term" value="P:digestion"/>
    <property type="evidence" value="ECO:0007669"/>
    <property type="project" value="UniProtKB-KW"/>
</dbReference>
<dbReference type="AlphaFoldDB" id="A0A1L8EFX6"/>
<evidence type="ECO:0000313" key="16">
    <source>
        <dbReference type="EMBL" id="JAV17601.1"/>
    </source>
</evidence>
<dbReference type="Pfam" id="PF00089">
    <property type="entry name" value="Trypsin"/>
    <property type="match status" value="1"/>
</dbReference>
<dbReference type="PROSITE" id="PS50240">
    <property type="entry name" value="TRYPSIN_DOM"/>
    <property type="match status" value="1"/>
</dbReference>
<comment type="similarity">
    <text evidence="2">Belongs to the peptidase S1 family.</text>
</comment>
<organism evidence="16">
    <name type="scientific">Haematobia irritans</name>
    <name type="common">Horn fly</name>
    <name type="synonym">Conops irritans</name>
    <dbReference type="NCBI Taxonomy" id="7368"/>
    <lineage>
        <taxon>Eukaryota</taxon>
        <taxon>Metazoa</taxon>
        <taxon>Ecdysozoa</taxon>
        <taxon>Arthropoda</taxon>
        <taxon>Hexapoda</taxon>
        <taxon>Insecta</taxon>
        <taxon>Pterygota</taxon>
        <taxon>Neoptera</taxon>
        <taxon>Endopterygota</taxon>
        <taxon>Diptera</taxon>
        <taxon>Brachycera</taxon>
        <taxon>Muscomorpha</taxon>
        <taxon>Muscoidea</taxon>
        <taxon>Muscidae</taxon>
        <taxon>Haematobia</taxon>
    </lineage>
</organism>
<evidence type="ECO:0000256" key="13">
    <source>
        <dbReference type="RuleBase" id="RU363034"/>
    </source>
</evidence>
<evidence type="ECO:0000256" key="12">
    <source>
        <dbReference type="ARBA" id="ARBA00038868"/>
    </source>
</evidence>
<keyword evidence="4 13" id="KW-0645">Protease</keyword>
<dbReference type="Gene3D" id="2.40.10.10">
    <property type="entry name" value="Trypsin-like serine proteases"/>
    <property type="match status" value="1"/>
</dbReference>
<feature type="domain" description="Peptidase S1" evidence="15">
    <location>
        <begin position="27"/>
        <end position="252"/>
    </location>
</feature>